<evidence type="ECO:0000313" key="3">
    <source>
        <dbReference type="Proteomes" id="UP000799291"/>
    </source>
</evidence>
<protein>
    <recommendedName>
        <fullName evidence="4">Cyanovirin-N domain-containing protein</fullName>
    </recommendedName>
</protein>
<proteinExistence type="predicted"/>
<gene>
    <name evidence="2" type="ORF">K458DRAFT_492330</name>
</gene>
<dbReference type="OrthoDB" id="3780398at2759"/>
<keyword evidence="3" id="KW-1185">Reference proteome</keyword>
<name>A0A6G1IEP3_9PLEO</name>
<reference evidence="2" key="1">
    <citation type="journal article" date="2020" name="Stud. Mycol.">
        <title>101 Dothideomycetes genomes: a test case for predicting lifestyles and emergence of pathogens.</title>
        <authorList>
            <person name="Haridas S."/>
            <person name="Albert R."/>
            <person name="Binder M."/>
            <person name="Bloem J."/>
            <person name="Labutti K."/>
            <person name="Salamov A."/>
            <person name="Andreopoulos B."/>
            <person name="Baker S."/>
            <person name="Barry K."/>
            <person name="Bills G."/>
            <person name="Bluhm B."/>
            <person name="Cannon C."/>
            <person name="Castanera R."/>
            <person name="Culley D."/>
            <person name="Daum C."/>
            <person name="Ezra D."/>
            <person name="Gonzalez J."/>
            <person name="Henrissat B."/>
            <person name="Kuo A."/>
            <person name="Liang C."/>
            <person name="Lipzen A."/>
            <person name="Lutzoni F."/>
            <person name="Magnuson J."/>
            <person name="Mondo S."/>
            <person name="Nolan M."/>
            <person name="Ohm R."/>
            <person name="Pangilinan J."/>
            <person name="Park H.-J."/>
            <person name="Ramirez L."/>
            <person name="Alfaro M."/>
            <person name="Sun H."/>
            <person name="Tritt A."/>
            <person name="Yoshinaga Y."/>
            <person name="Zwiers L.-H."/>
            <person name="Turgeon B."/>
            <person name="Goodwin S."/>
            <person name="Spatafora J."/>
            <person name="Crous P."/>
            <person name="Grigoriev I."/>
        </authorList>
    </citation>
    <scope>NUCLEOTIDE SEQUENCE</scope>
    <source>
        <strain evidence="2">CBS 122367</strain>
    </source>
</reference>
<feature type="chain" id="PRO_5026085573" description="Cyanovirin-N domain-containing protein" evidence="1">
    <location>
        <begin position="19"/>
        <end position="146"/>
    </location>
</feature>
<dbReference type="EMBL" id="MU005631">
    <property type="protein sequence ID" value="KAF2676682.1"/>
    <property type="molecule type" value="Genomic_DNA"/>
</dbReference>
<dbReference type="AlphaFoldDB" id="A0A6G1IEP3"/>
<accession>A0A6G1IEP3</accession>
<keyword evidence="1" id="KW-0732">Signal</keyword>
<sequence>MRLSTILTLLVSITGALALAVAPRQRNGCFDMTKGACVGRQADSNNATIAITNACNKVTSCTPGETRHGRGRITGIIKGFPCTATLYVGDMCGGVNVWNTPSCVELFNMFVDARCEAQRPSGDGLYQLGYQTAPCDGSFVSFNFGG</sequence>
<evidence type="ECO:0008006" key="4">
    <source>
        <dbReference type="Google" id="ProtNLM"/>
    </source>
</evidence>
<organism evidence="2 3">
    <name type="scientific">Lentithecium fluviatile CBS 122367</name>
    <dbReference type="NCBI Taxonomy" id="1168545"/>
    <lineage>
        <taxon>Eukaryota</taxon>
        <taxon>Fungi</taxon>
        <taxon>Dikarya</taxon>
        <taxon>Ascomycota</taxon>
        <taxon>Pezizomycotina</taxon>
        <taxon>Dothideomycetes</taxon>
        <taxon>Pleosporomycetidae</taxon>
        <taxon>Pleosporales</taxon>
        <taxon>Massarineae</taxon>
        <taxon>Lentitheciaceae</taxon>
        <taxon>Lentithecium</taxon>
    </lineage>
</organism>
<evidence type="ECO:0000256" key="1">
    <source>
        <dbReference type="SAM" id="SignalP"/>
    </source>
</evidence>
<evidence type="ECO:0000313" key="2">
    <source>
        <dbReference type="EMBL" id="KAF2676682.1"/>
    </source>
</evidence>
<feature type="signal peptide" evidence="1">
    <location>
        <begin position="1"/>
        <end position="18"/>
    </location>
</feature>
<dbReference type="Proteomes" id="UP000799291">
    <property type="component" value="Unassembled WGS sequence"/>
</dbReference>